<evidence type="ECO:0000256" key="2">
    <source>
        <dbReference type="ARBA" id="ARBA00022475"/>
    </source>
</evidence>
<keyword evidence="5 6" id="KW-0472">Membrane</keyword>
<evidence type="ECO:0000256" key="1">
    <source>
        <dbReference type="ARBA" id="ARBA00004651"/>
    </source>
</evidence>
<evidence type="ECO:0000256" key="4">
    <source>
        <dbReference type="ARBA" id="ARBA00022989"/>
    </source>
</evidence>
<feature type="transmembrane region" description="Helical" evidence="6">
    <location>
        <begin position="306"/>
        <end position="329"/>
    </location>
</feature>
<dbReference type="PANTHER" id="PTHR33529:SF2">
    <property type="entry name" value="LIPOPOLYSACCHARIDE EXPORT SYSTEM PERMEASE PROTEIN LPTG"/>
    <property type="match status" value="1"/>
</dbReference>
<reference evidence="7" key="1">
    <citation type="submission" date="2023-03" db="EMBL/GenBank/DDBJ databases">
        <title>Chitinimonas shenzhenensis gen. nov., sp. nov., a novel member of family Burkholderiaceae isolated from activated sludge collected in Shen Zhen, China.</title>
        <authorList>
            <person name="Wang X."/>
        </authorList>
    </citation>
    <scope>NUCLEOTIDE SEQUENCE</scope>
    <source>
        <strain evidence="7">DQS-5</strain>
    </source>
</reference>
<dbReference type="RefSeq" id="WP_284099379.1">
    <property type="nucleotide sequence ID" value="NZ_JARRAF010000003.1"/>
</dbReference>
<feature type="transmembrane region" description="Helical" evidence="6">
    <location>
        <begin position="12"/>
        <end position="30"/>
    </location>
</feature>
<feature type="transmembrane region" description="Helical" evidence="6">
    <location>
        <begin position="96"/>
        <end position="116"/>
    </location>
</feature>
<protein>
    <submittedName>
        <fullName evidence="7">LPS export ABC transporter permease LptG</fullName>
    </submittedName>
</protein>
<gene>
    <name evidence="7" type="primary">lptG</name>
    <name evidence="7" type="ORF">PZA18_03370</name>
</gene>
<dbReference type="Proteomes" id="UP001172778">
    <property type="component" value="Unassembled WGS sequence"/>
</dbReference>
<keyword evidence="4 6" id="KW-1133">Transmembrane helix</keyword>
<sequence>MKILARYLLGNVLRATAGALFALLALLSFFDVVHELQNVGHGSYTVVRLIVFIVLSAPVHVYELMPIASLLGGLWALSQLVASSEYTVMRTGGWSVASVIGNLTLTGLVCAGITLATGEFLAPQAERAAQQMRLAATGSFVAKDFRSGFWARDGDSFVNIGEVLPDATLRAVKIFRFDVQRRLSSITWAGSGYFDSGSKNWRLNNVTTLTFGSRDASMTAAGEIAWRSSMLSPDMLSALLVRPEQMSLQSLVSYIDHLKRNGQKTSRHEIALWSKIAYPLGCIAMLILALPFANSQRRSGGVGIKLFIGVMLGLAFFLLNQLCSYMGLLYDWPPILAAATPGAIAISAALGLLWLQERR</sequence>
<keyword evidence="3 6" id="KW-0812">Transmembrane</keyword>
<proteinExistence type="predicted"/>
<comment type="subcellular location">
    <subcellularLocation>
        <location evidence="1">Cell membrane</location>
        <topology evidence="1">Multi-pass membrane protein</topology>
    </subcellularLocation>
</comment>
<feature type="transmembrane region" description="Helical" evidence="6">
    <location>
        <begin position="276"/>
        <end position="294"/>
    </location>
</feature>
<dbReference type="NCBIfam" id="TIGR04408">
    <property type="entry name" value="LptG_lptG"/>
    <property type="match status" value="1"/>
</dbReference>
<evidence type="ECO:0000313" key="7">
    <source>
        <dbReference type="EMBL" id="MDK2123090.1"/>
    </source>
</evidence>
<dbReference type="InterPro" id="IPR030923">
    <property type="entry name" value="LptG"/>
</dbReference>
<evidence type="ECO:0000256" key="5">
    <source>
        <dbReference type="ARBA" id="ARBA00023136"/>
    </source>
</evidence>
<keyword evidence="2" id="KW-1003">Cell membrane</keyword>
<evidence type="ECO:0000256" key="3">
    <source>
        <dbReference type="ARBA" id="ARBA00022692"/>
    </source>
</evidence>
<organism evidence="7 8">
    <name type="scientific">Parachitinimonas caeni</name>
    <dbReference type="NCBI Taxonomy" id="3031301"/>
    <lineage>
        <taxon>Bacteria</taxon>
        <taxon>Pseudomonadati</taxon>
        <taxon>Pseudomonadota</taxon>
        <taxon>Betaproteobacteria</taxon>
        <taxon>Neisseriales</taxon>
        <taxon>Chitinibacteraceae</taxon>
        <taxon>Parachitinimonas</taxon>
    </lineage>
</organism>
<keyword evidence="8" id="KW-1185">Reference proteome</keyword>
<feature type="transmembrane region" description="Helical" evidence="6">
    <location>
        <begin position="50"/>
        <end position="75"/>
    </location>
</feature>
<dbReference type="Pfam" id="PF03739">
    <property type="entry name" value="LptF_LptG"/>
    <property type="match status" value="1"/>
</dbReference>
<evidence type="ECO:0000256" key="6">
    <source>
        <dbReference type="SAM" id="Phobius"/>
    </source>
</evidence>
<dbReference type="EMBL" id="JARRAF010000003">
    <property type="protein sequence ID" value="MDK2123090.1"/>
    <property type="molecule type" value="Genomic_DNA"/>
</dbReference>
<dbReference type="PANTHER" id="PTHR33529">
    <property type="entry name" value="SLR0882 PROTEIN-RELATED"/>
    <property type="match status" value="1"/>
</dbReference>
<comment type="caution">
    <text evidence="7">The sequence shown here is derived from an EMBL/GenBank/DDBJ whole genome shotgun (WGS) entry which is preliminary data.</text>
</comment>
<feature type="transmembrane region" description="Helical" evidence="6">
    <location>
        <begin position="335"/>
        <end position="355"/>
    </location>
</feature>
<name>A0ABT7DSP1_9NEIS</name>
<accession>A0ABT7DSP1</accession>
<dbReference type="InterPro" id="IPR005495">
    <property type="entry name" value="LptG/LptF_permease"/>
</dbReference>
<evidence type="ECO:0000313" key="8">
    <source>
        <dbReference type="Proteomes" id="UP001172778"/>
    </source>
</evidence>